<evidence type="ECO:0000256" key="5">
    <source>
        <dbReference type="ARBA" id="ARBA00034125"/>
    </source>
</evidence>
<comment type="subcellular location">
    <subcellularLocation>
        <location evidence="1">Membrane</location>
        <topology evidence="1">Multi-pass membrane protein</topology>
    </subcellularLocation>
</comment>
<evidence type="ECO:0000256" key="6">
    <source>
        <dbReference type="SAM" id="Phobius"/>
    </source>
</evidence>
<feature type="transmembrane region" description="Helical" evidence="6">
    <location>
        <begin position="406"/>
        <end position="427"/>
    </location>
</feature>
<dbReference type="Pfam" id="PF06738">
    <property type="entry name" value="ThrE"/>
    <property type="match status" value="1"/>
</dbReference>
<dbReference type="GO" id="GO:0022857">
    <property type="term" value="F:transmembrane transporter activity"/>
    <property type="evidence" value="ECO:0007669"/>
    <property type="project" value="InterPro"/>
</dbReference>
<evidence type="ECO:0000259" key="8">
    <source>
        <dbReference type="Pfam" id="PF12821"/>
    </source>
</evidence>
<accession>A0A1Y2DZQ5</accession>
<feature type="transmembrane region" description="Helical" evidence="6">
    <location>
        <begin position="194"/>
        <end position="218"/>
    </location>
</feature>
<organism evidence="9 10">
    <name type="scientific">Leucosporidium creatinivorum</name>
    <dbReference type="NCBI Taxonomy" id="106004"/>
    <lineage>
        <taxon>Eukaryota</taxon>
        <taxon>Fungi</taxon>
        <taxon>Dikarya</taxon>
        <taxon>Basidiomycota</taxon>
        <taxon>Pucciniomycotina</taxon>
        <taxon>Microbotryomycetes</taxon>
        <taxon>Leucosporidiales</taxon>
        <taxon>Leucosporidium</taxon>
    </lineage>
</organism>
<keyword evidence="3 6" id="KW-1133">Transmembrane helix</keyword>
<dbReference type="GO" id="GO:0016020">
    <property type="term" value="C:membrane"/>
    <property type="evidence" value="ECO:0007669"/>
    <property type="project" value="UniProtKB-SubCell"/>
</dbReference>
<dbReference type="OrthoDB" id="413008at2759"/>
<evidence type="ECO:0000256" key="3">
    <source>
        <dbReference type="ARBA" id="ARBA00022989"/>
    </source>
</evidence>
<dbReference type="Pfam" id="PF12821">
    <property type="entry name" value="ThrE_2"/>
    <property type="match status" value="1"/>
</dbReference>
<reference evidence="9 10" key="1">
    <citation type="submission" date="2016-07" db="EMBL/GenBank/DDBJ databases">
        <title>Pervasive Adenine N6-methylation of Active Genes in Fungi.</title>
        <authorList>
            <consortium name="DOE Joint Genome Institute"/>
            <person name="Mondo S.J."/>
            <person name="Dannebaum R.O."/>
            <person name="Kuo R.C."/>
            <person name="Labutti K."/>
            <person name="Haridas S."/>
            <person name="Kuo A."/>
            <person name="Salamov A."/>
            <person name="Ahrendt S.R."/>
            <person name="Lipzen A."/>
            <person name="Sullivan W."/>
            <person name="Andreopoulos W.B."/>
            <person name="Clum A."/>
            <person name="Lindquist E."/>
            <person name="Daum C."/>
            <person name="Ramamoorthy G.K."/>
            <person name="Gryganskyi A."/>
            <person name="Culley D."/>
            <person name="Magnuson J.K."/>
            <person name="James T.Y."/>
            <person name="O'Malley M.A."/>
            <person name="Stajich J.E."/>
            <person name="Spatafora J.W."/>
            <person name="Visel A."/>
            <person name="Grigoriev I.V."/>
        </authorList>
    </citation>
    <scope>NUCLEOTIDE SEQUENCE [LARGE SCALE GENOMIC DNA]</scope>
    <source>
        <strain evidence="9 10">62-1032</strain>
    </source>
</reference>
<feature type="transmembrane region" description="Helical" evidence="6">
    <location>
        <begin position="136"/>
        <end position="157"/>
    </location>
</feature>
<feature type="domain" description="Threonine/Serine exporter ThrE" evidence="8">
    <location>
        <begin position="307"/>
        <end position="423"/>
    </location>
</feature>
<comment type="similarity">
    <text evidence="5">Belongs to the ThrE exporter (TC 2.A.79) family.</text>
</comment>
<feature type="domain" description="Threonine/serine exporter-like N-terminal" evidence="7">
    <location>
        <begin position="11"/>
        <end position="250"/>
    </location>
</feature>
<feature type="transmembrane region" description="Helical" evidence="6">
    <location>
        <begin position="169"/>
        <end position="188"/>
    </location>
</feature>
<evidence type="ECO:0000256" key="2">
    <source>
        <dbReference type="ARBA" id="ARBA00022692"/>
    </source>
</evidence>
<keyword evidence="2 6" id="KW-0812">Transmembrane</keyword>
<comment type="caution">
    <text evidence="9">The sequence shown here is derived from an EMBL/GenBank/DDBJ whole genome shotgun (WGS) entry which is preliminary data.</text>
</comment>
<keyword evidence="10" id="KW-1185">Reference proteome</keyword>
<evidence type="ECO:0000259" key="7">
    <source>
        <dbReference type="Pfam" id="PF06738"/>
    </source>
</evidence>
<protein>
    <submittedName>
        <fullName evidence="9">DUF1212-domain-containing protein</fullName>
    </submittedName>
</protein>
<dbReference type="AlphaFoldDB" id="A0A1Y2DZQ5"/>
<feature type="transmembrane region" description="Helical" evidence="6">
    <location>
        <begin position="361"/>
        <end position="386"/>
    </location>
</feature>
<feature type="transmembrane region" description="Helical" evidence="6">
    <location>
        <begin position="281"/>
        <end position="299"/>
    </location>
</feature>
<dbReference type="InterPro" id="IPR010619">
    <property type="entry name" value="ThrE-like_N"/>
</dbReference>
<feature type="transmembrane region" description="Helical" evidence="6">
    <location>
        <begin position="337"/>
        <end position="354"/>
    </location>
</feature>
<evidence type="ECO:0000256" key="4">
    <source>
        <dbReference type="ARBA" id="ARBA00023136"/>
    </source>
</evidence>
<dbReference type="EMBL" id="MCGR01000065">
    <property type="protein sequence ID" value="ORY64772.1"/>
    <property type="molecule type" value="Genomic_DNA"/>
</dbReference>
<feature type="transmembrane region" description="Helical" evidence="6">
    <location>
        <begin position="230"/>
        <end position="248"/>
    </location>
</feature>
<proteinExistence type="inferred from homology"/>
<name>A0A1Y2DZQ5_9BASI</name>
<evidence type="ECO:0000313" key="10">
    <source>
        <dbReference type="Proteomes" id="UP000193467"/>
    </source>
</evidence>
<feature type="transmembrane region" description="Helical" evidence="6">
    <location>
        <begin position="311"/>
        <end position="331"/>
    </location>
</feature>
<dbReference type="PANTHER" id="PTHR31082:SF4">
    <property type="entry name" value="PHEROMONE-REGULATED MEMBRANE PROTEIN 10"/>
    <property type="match status" value="1"/>
</dbReference>
<dbReference type="FunCoup" id="A0A1Y2DZQ5">
    <property type="interactions" value="4"/>
</dbReference>
<dbReference type="InterPro" id="IPR024528">
    <property type="entry name" value="ThrE_2"/>
</dbReference>
<sequence length="443" mass="47637">MHVAAILERQQFIMKLARSFMMFGAPSHRLEAQMQATARVLEINCQVIYIPGVMLISFGDAATHTSEIKFLKQANGLDLGKLLAAYMVYYNVIYDKISVTDASIELDDLMTAGPKYNLWQNMIIGGLASAFIQPSAFYGSFIDCLVAMPLGALLVLVQVVVSRNDLYSSLFEIVIACINAFLAAALASTKRFCFAAVASGSVVLILPGYIVLCGSLELANRSIISGSVRLVYSILYSLFLGFGLAMGSEVYQRITGLTIYGATDYTCSSLRGDVPWYQSTIPPWFYFLTIPAFLLMLSLRNGQPFYRKETVLMLLIGSAGFTGNYFSGKAFPGRSDIVSAIGSFVVGFLGNIYGKFTRGSPFVVMVAGVLLQLPSGLANGGLLQFAADNSDSNTTTNSYSAGFSTAESLVEVAIGLTVGLFVSAAVVNSLGGGRRRGTHLSSF</sequence>
<dbReference type="Proteomes" id="UP000193467">
    <property type="component" value="Unassembled WGS sequence"/>
</dbReference>
<keyword evidence="4 6" id="KW-0472">Membrane</keyword>
<evidence type="ECO:0000256" key="1">
    <source>
        <dbReference type="ARBA" id="ARBA00004141"/>
    </source>
</evidence>
<dbReference type="PANTHER" id="PTHR31082">
    <property type="entry name" value="PHEROMONE-REGULATED MEMBRANE PROTEIN 10"/>
    <property type="match status" value="1"/>
</dbReference>
<gene>
    <name evidence="9" type="ORF">BCR35DRAFT_308682</name>
</gene>
<evidence type="ECO:0000313" key="9">
    <source>
        <dbReference type="EMBL" id="ORY64772.1"/>
    </source>
</evidence>
<dbReference type="InParanoid" id="A0A1Y2DZQ5"/>
<dbReference type="InterPro" id="IPR051361">
    <property type="entry name" value="ThrE/Ser_Exporter"/>
</dbReference>
<dbReference type="STRING" id="106004.A0A1Y2DZQ5"/>